<dbReference type="AlphaFoldDB" id="A0A3D9C1H8"/>
<dbReference type="Proteomes" id="UP000256686">
    <property type="component" value="Unassembled WGS sequence"/>
</dbReference>
<dbReference type="EMBL" id="QNVT01000033">
    <property type="protein sequence ID" value="REC59737.1"/>
    <property type="molecule type" value="Genomic_DNA"/>
</dbReference>
<keyword evidence="2" id="KW-1185">Reference proteome</keyword>
<dbReference type="RefSeq" id="WP_115973372.1">
    <property type="nucleotide sequence ID" value="NZ_QNVT01000033.1"/>
</dbReference>
<accession>A0A3D9C1H8</accession>
<reference evidence="2" key="1">
    <citation type="submission" date="2018-06" db="EMBL/GenBank/DDBJ databases">
        <authorList>
            <person name="Lum Nde A."/>
            <person name="Hugo C."/>
        </authorList>
    </citation>
    <scope>NUCLEOTIDE SEQUENCE [LARGE SCALE GENOMIC DNA]</scope>
    <source>
        <strain evidence="2">1_F178</strain>
    </source>
</reference>
<sequence length="166" mass="19047">MLSSCKKEDGSLHNGYFWIYGSGLIDMYGQEATKAISEKWKIKQVHAGGCVIDNETEKKIRAANKKTLAAIAKKYGKGWEAQYDKDIEDYAVKRANVMDVLLVNKLFQKKLSNYNVSFDDVNNEITVLNDPEQYEVTVVNPRLKYENKICFRVKVNTQNRTVNLIK</sequence>
<evidence type="ECO:0000313" key="1">
    <source>
        <dbReference type="EMBL" id="REC59737.1"/>
    </source>
</evidence>
<name>A0A3D9C1H8_9FLAO</name>
<gene>
    <name evidence="1" type="ORF">DRF65_24605</name>
</gene>
<evidence type="ECO:0000313" key="2">
    <source>
        <dbReference type="Proteomes" id="UP000256686"/>
    </source>
</evidence>
<proteinExistence type="predicted"/>
<organism evidence="1 2">
    <name type="scientific">Chryseobacterium pennae</name>
    <dbReference type="NCBI Taxonomy" id="2258962"/>
    <lineage>
        <taxon>Bacteria</taxon>
        <taxon>Pseudomonadati</taxon>
        <taxon>Bacteroidota</taxon>
        <taxon>Flavobacteriia</taxon>
        <taxon>Flavobacteriales</taxon>
        <taxon>Weeksellaceae</taxon>
        <taxon>Chryseobacterium group</taxon>
        <taxon>Chryseobacterium</taxon>
    </lineage>
</organism>
<protein>
    <submittedName>
        <fullName evidence="1">Uncharacterized protein</fullName>
    </submittedName>
</protein>
<comment type="caution">
    <text evidence="1">The sequence shown here is derived from an EMBL/GenBank/DDBJ whole genome shotgun (WGS) entry which is preliminary data.</text>
</comment>